<reference evidence="2 3" key="1">
    <citation type="journal article" date="2014" name="Int. J. Syst. Evol. Microbiol.">
        <title>Complete genome sequence of Corynebacterium casei LMG S-19264T (=DSM 44701T), isolated from a smear-ripened cheese.</title>
        <authorList>
            <consortium name="US DOE Joint Genome Institute (JGI-PGF)"/>
            <person name="Walter F."/>
            <person name="Albersmeier A."/>
            <person name="Kalinowski J."/>
            <person name="Ruckert C."/>
        </authorList>
    </citation>
    <scope>NUCLEOTIDE SEQUENCE [LARGE SCALE GENOMIC DNA]</scope>
    <source>
        <strain evidence="2 3">JCM 4677</strain>
    </source>
</reference>
<gene>
    <name evidence="2" type="ORF">GCM10017557_16850</name>
</gene>
<proteinExistence type="predicted"/>
<dbReference type="AlphaFoldDB" id="A0A7G1NZ62"/>
<dbReference type="Proteomes" id="UP000516444">
    <property type="component" value="Chromosome"/>
</dbReference>
<evidence type="ECO:0000313" key="3">
    <source>
        <dbReference type="Proteomes" id="UP000516444"/>
    </source>
</evidence>
<sequence>MTSAAAAAWQFSAREHAVREAREKTTLRIIAVSFFVLAANLSVDAVRALTGTGEVEHPIPGIVPQGEPDAGGEDRHGEPDVVHRLAQPVRHFPGAGRGEWRSRRFGDVLLVTCQLHRVTPCGGCGVCHADPRRQARACRRGEAGPVAGIEREPAEVRIPKTALDAFAVVLSVRTVAMRKWIARPALSS</sequence>
<dbReference type="EMBL" id="AP023440">
    <property type="protein sequence ID" value="BCL26826.1"/>
    <property type="molecule type" value="Genomic_DNA"/>
</dbReference>
<dbReference type="KEGG" id="sgm:GCM10017557_16850"/>
<protein>
    <submittedName>
        <fullName evidence="2">Uncharacterized protein</fullName>
    </submittedName>
</protein>
<accession>A0A7G1NZ62</accession>
<evidence type="ECO:0000313" key="2">
    <source>
        <dbReference type="EMBL" id="BCL26826.1"/>
    </source>
</evidence>
<feature type="region of interest" description="Disordered" evidence="1">
    <location>
        <begin position="55"/>
        <end position="78"/>
    </location>
</feature>
<evidence type="ECO:0000256" key="1">
    <source>
        <dbReference type="SAM" id="MobiDB-lite"/>
    </source>
</evidence>
<keyword evidence="3" id="KW-1185">Reference proteome</keyword>
<organism evidence="2 3">
    <name type="scientific">Streptomyces aurantiacus</name>
    <dbReference type="NCBI Taxonomy" id="47760"/>
    <lineage>
        <taxon>Bacteria</taxon>
        <taxon>Bacillati</taxon>
        <taxon>Actinomycetota</taxon>
        <taxon>Actinomycetes</taxon>
        <taxon>Kitasatosporales</taxon>
        <taxon>Streptomycetaceae</taxon>
        <taxon>Streptomyces</taxon>
        <taxon>Streptomyces aurantiacus group</taxon>
    </lineage>
</organism>
<name>A0A7G1NZ62_9ACTN</name>